<dbReference type="CDD" id="cd08270">
    <property type="entry name" value="MDR4"/>
    <property type="match status" value="1"/>
</dbReference>
<dbReference type="InterPro" id="IPR013154">
    <property type="entry name" value="ADH-like_N"/>
</dbReference>
<dbReference type="PROSITE" id="PS01162">
    <property type="entry name" value="QOR_ZETA_CRYSTAL"/>
    <property type="match status" value="1"/>
</dbReference>
<name>D9WU76_9ACTN</name>
<dbReference type="STRING" id="457427.SSOG_04025"/>
<dbReference type="SMART" id="SM00829">
    <property type="entry name" value="PKS_ER"/>
    <property type="match status" value="1"/>
</dbReference>
<proteinExistence type="predicted"/>
<dbReference type="Gene3D" id="3.90.180.10">
    <property type="entry name" value="Medium-chain alcohol dehydrogenases, catalytic domain"/>
    <property type="match status" value="1"/>
</dbReference>
<sequence length="435" mass="44675">MSRSYGGRPVPSGPPGWSMSCSNWAARSASSAWNSPVRLPNRRKTVPLPTPAAAATRSSETCSAPQVVSSSSVARRIARRLRAASARSALTSVTARPCGVVSGPGVLIVSAAEPDHQSDCLEELAMSAVRALLVDPEAPRSLRFGEIPEPEPGPGEALVEVRHASMNYGELRWALHRPIGAVLGYDVAGVVLRGAADGSGPAPGARVVAFSNGTWAERVAVATDALAEVPDAVPLADAAALPVVGITALRTLRAAGGVLGKRVLITGASGGVGRAAIQLARRGGAYVIASVGAAARGEGLKELGADEVVIGLDTVDRPVDVVLENVGGPHLVASWNLLAPGGTIQQIGWAAHDQPAVFPPNSIYSPGPAKSLHSFSDMSHPGPDLAVLVSLAARGELSAEVGWRGSWERVEEAVDALLGRRIPGKAVLDIAPEGR</sequence>
<evidence type="ECO:0000313" key="4">
    <source>
        <dbReference type="Proteomes" id="UP000003963"/>
    </source>
</evidence>
<dbReference type="InterPro" id="IPR020843">
    <property type="entry name" value="ER"/>
</dbReference>
<dbReference type="InterPro" id="IPR013149">
    <property type="entry name" value="ADH-like_C"/>
</dbReference>
<organism evidence="3 4">
    <name type="scientific">Streptomyces himastatinicus ATCC 53653</name>
    <dbReference type="NCBI Taxonomy" id="457427"/>
    <lineage>
        <taxon>Bacteria</taxon>
        <taxon>Bacillati</taxon>
        <taxon>Actinomycetota</taxon>
        <taxon>Actinomycetes</taxon>
        <taxon>Kitasatosporales</taxon>
        <taxon>Streptomycetaceae</taxon>
        <taxon>Streptomyces</taxon>
        <taxon>Streptomyces violaceusniger group</taxon>
    </lineage>
</organism>
<accession>D9WU76</accession>
<dbReference type="GO" id="GO:0008270">
    <property type="term" value="F:zinc ion binding"/>
    <property type="evidence" value="ECO:0007669"/>
    <property type="project" value="InterPro"/>
</dbReference>
<dbReference type="SUPFAM" id="SSF51735">
    <property type="entry name" value="NAD(P)-binding Rossmann-fold domains"/>
    <property type="match status" value="1"/>
</dbReference>
<dbReference type="InterPro" id="IPR002364">
    <property type="entry name" value="Quin_OxRdtase/zeta-crystal_CS"/>
</dbReference>
<evidence type="ECO:0000313" key="3">
    <source>
        <dbReference type="EMBL" id="EFL24311.1"/>
    </source>
</evidence>
<dbReference type="PANTHER" id="PTHR43677">
    <property type="entry name" value="SHORT-CHAIN DEHYDROGENASE/REDUCTASE"/>
    <property type="match status" value="1"/>
</dbReference>
<dbReference type="Gene3D" id="3.40.50.720">
    <property type="entry name" value="NAD(P)-binding Rossmann-like Domain"/>
    <property type="match status" value="1"/>
</dbReference>
<dbReference type="PROSITE" id="PS51257">
    <property type="entry name" value="PROKAR_LIPOPROTEIN"/>
    <property type="match status" value="1"/>
</dbReference>
<dbReference type="SUPFAM" id="SSF50129">
    <property type="entry name" value="GroES-like"/>
    <property type="match status" value="1"/>
</dbReference>
<dbReference type="PANTHER" id="PTHR43677:SF4">
    <property type="entry name" value="QUINONE OXIDOREDUCTASE-LIKE PROTEIN 2"/>
    <property type="match status" value="1"/>
</dbReference>
<dbReference type="InterPro" id="IPR051397">
    <property type="entry name" value="Zn-ADH-like_protein"/>
</dbReference>
<dbReference type="InterPro" id="IPR036291">
    <property type="entry name" value="NAD(P)-bd_dom_sf"/>
</dbReference>
<keyword evidence="4" id="KW-1185">Reference proteome</keyword>
<evidence type="ECO:0000256" key="1">
    <source>
        <dbReference type="SAM" id="MobiDB-lite"/>
    </source>
</evidence>
<dbReference type="AlphaFoldDB" id="D9WU76"/>
<reference evidence="3 4" key="1">
    <citation type="submission" date="2009-02" db="EMBL/GenBank/DDBJ databases">
        <title>Annotation of Streptomyces hygroscopicus strain ATCC 53653.</title>
        <authorList>
            <consortium name="The Broad Institute Genome Sequencing Platform"/>
            <consortium name="Broad Institute Microbial Sequencing Center"/>
            <person name="Fischbach M."/>
            <person name="Godfrey P."/>
            <person name="Ward D."/>
            <person name="Young S."/>
            <person name="Zeng Q."/>
            <person name="Koehrsen M."/>
            <person name="Alvarado L."/>
            <person name="Berlin A.M."/>
            <person name="Bochicchio J."/>
            <person name="Borenstein D."/>
            <person name="Chapman S.B."/>
            <person name="Chen Z."/>
            <person name="Engels R."/>
            <person name="Freedman E."/>
            <person name="Gellesch M."/>
            <person name="Goldberg J."/>
            <person name="Griggs A."/>
            <person name="Gujja S."/>
            <person name="Heilman E.R."/>
            <person name="Heiman D.I."/>
            <person name="Hepburn T.A."/>
            <person name="Howarth C."/>
            <person name="Jen D."/>
            <person name="Larson L."/>
            <person name="Lewis B."/>
            <person name="Mehta T."/>
            <person name="Park D."/>
            <person name="Pearson M."/>
            <person name="Richards J."/>
            <person name="Roberts A."/>
            <person name="Saif S."/>
            <person name="Shea T.D."/>
            <person name="Shenoy N."/>
            <person name="Sisk P."/>
            <person name="Stolte C."/>
            <person name="Sykes S.N."/>
            <person name="Thomson T."/>
            <person name="Walk T."/>
            <person name="White J."/>
            <person name="Yandava C."/>
            <person name="Straight P."/>
            <person name="Clardy J."/>
            <person name="Hung D."/>
            <person name="Kolter R."/>
            <person name="Mekalanos J."/>
            <person name="Walker S."/>
            <person name="Walsh C.T."/>
            <person name="Wieland-Brown L.C."/>
            <person name="Haas B."/>
            <person name="Nusbaum C."/>
            <person name="Birren B."/>
        </authorList>
    </citation>
    <scope>NUCLEOTIDE SEQUENCE [LARGE SCALE GENOMIC DNA]</scope>
    <source>
        <strain evidence="3 4">ATCC 53653</strain>
    </source>
</reference>
<dbReference type="HOGENOM" id="CLU_026673_3_3_11"/>
<feature type="region of interest" description="Disordered" evidence="1">
    <location>
        <begin position="35"/>
        <end position="59"/>
    </location>
</feature>
<protein>
    <submittedName>
        <fullName evidence="3">Oxidoreductase</fullName>
    </submittedName>
</protein>
<dbReference type="GO" id="GO:0016491">
    <property type="term" value="F:oxidoreductase activity"/>
    <property type="evidence" value="ECO:0007669"/>
    <property type="project" value="InterPro"/>
</dbReference>
<gene>
    <name evidence="3" type="ORF">SSOG_04025</name>
</gene>
<dbReference type="EMBL" id="GG657754">
    <property type="protein sequence ID" value="EFL24311.1"/>
    <property type="molecule type" value="Genomic_DNA"/>
</dbReference>
<dbReference type="InterPro" id="IPR011032">
    <property type="entry name" value="GroES-like_sf"/>
</dbReference>
<dbReference type="Proteomes" id="UP000003963">
    <property type="component" value="Unassembled WGS sequence"/>
</dbReference>
<dbReference type="Pfam" id="PF00107">
    <property type="entry name" value="ADH_zinc_N"/>
    <property type="match status" value="1"/>
</dbReference>
<feature type="domain" description="Enoyl reductase (ER)" evidence="2">
    <location>
        <begin position="137"/>
        <end position="428"/>
    </location>
</feature>
<dbReference type="Pfam" id="PF08240">
    <property type="entry name" value="ADH_N"/>
    <property type="match status" value="1"/>
</dbReference>
<evidence type="ECO:0000259" key="2">
    <source>
        <dbReference type="SMART" id="SM00829"/>
    </source>
</evidence>